<proteinExistence type="predicted"/>
<keyword evidence="5 6" id="KW-0472">Membrane</keyword>
<evidence type="ECO:0000313" key="8">
    <source>
        <dbReference type="Proteomes" id="UP000747542"/>
    </source>
</evidence>
<keyword evidence="4 6" id="KW-1133">Transmembrane helix</keyword>
<dbReference type="InterPro" id="IPR021013">
    <property type="entry name" value="ATPase_Vma12"/>
</dbReference>
<dbReference type="GO" id="GO:0070072">
    <property type="term" value="P:vacuolar proton-transporting V-type ATPase complex assembly"/>
    <property type="evidence" value="ECO:0007669"/>
    <property type="project" value="InterPro"/>
</dbReference>
<protein>
    <submittedName>
        <fullName evidence="7">Transmembrane protein 199-like</fullName>
    </submittedName>
</protein>
<accession>A0A8J5MVB4</accession>
<reference evidence="7" key="1">
    <citation type="journal article" date="2021" name="Sci. Adv.">
        <title>The American lobster genome reveals insights on longevity, neural, and immune adaptations.</title>
        <authorList>
            <person name="Polinski J.M."/>
            <person name="Zimin A.V."/>
            <person name="Clark K.F."/>
            <person name="Kohn A.B."/>
            <person name="Sadowski N."/>
            <person name="Timp W."/>
            <person name="Ptitsyn A."/>
            <person name="Khanna P."/>
            <person name="Romanova D.Y."/>
            <person name="Williams P."/>
            <person name="Greenwood S.J."/>
            <person name="Moroz L.L."/>
            <person name="Walt D.R."/>
            <person name="Bodnar A.G."/>
        </authorList>
    </citation>
    <scope>NUCLEOTIDE SEQUENCE</scope>
    <source>
        <strain evidence="7">GMGI-L3</strain>
    </source>
</reference>
<evidence type="ECO:0000256" key="5">
    <source>
        <dbReference type="ARBA" id="ARBA00023136"/>
    </source>
</evidence>
<name>A0A8J5MVB4_HOMAM</name>
<dbReference type="PANTHER" id="PTHR31394">
    <property type="entry name" value="TRANSMEMBRANE PROTEIN 199"/>
    <property type="match status" value="1"/>
</dbReference>
<evidence type="ECO:0000256" key="1">
    <source>
        <dbReference type="ARBA" id="ARBA00004477"/>
    </source>
</evidence>
<dbReference type="GO" id="GO:0005789">
    <property type="term" value="C:endoplasmic reticulum membrane"/>
    <property type="evidence" value="ECO:0007669"/>
    <property type="project" value="UniProtKB-SubCell"/>
</dbReference>
<dbReference type="OrthoDB" id="19981at2759"/>
<comment type="caution">
    <text evidence="7">The sequence shown here is derived from an EMBL/GenBank/DDBJ whole genome shotgun (WGS) entry which is preliminary data.</text>
</comment>
<organism evidence="7 8">
    <name type="scientific">Homarus americanus</name>
    <name type="common">American lobster</name>
    <dbReference type="NCBI Taxonomy" id="6706"/>
    <lineage>
        <taxon>Eukaryota</taxon>
        <taxon>Metazoa</taxon>
        <taxon>Ecdysozoa</taxon>
        <taxon>Arthropoda</taxon>
        <taxon>Crustacea</taxon>
        <taxon>Multicrustacea</taxon>
        <taxon>Malacostraca</taxon>
        <taxon>Eumalacostraca</taxon>
        <taxon>Eucarida</taxon>
        <taxon>Decapoda</taxon>
        <taxon>Pleocyemata</taxon>
        <taxon>Astacidea</taxon>
        <taxon>Nephropoidea</taxon>
        <taxon>Nephropidae</taxon>
        <taxon>Homarus</taxon>
    </lineage>
</organism>
<dbReference type="EMBL" id="JAHLQT010024418">
    <property type="protein sequence ID" value="KAG7165263.1"/>
    <property type="molecule type" value="Genomic_DNA"/>
</dbReference>
<evidence type="ECO:0000256" key="6">
    <source>
        <dbReference type="SAM" id="Phobius"/>
    </source>
</evidence>
<dbReference type="PANTHER" id="PTHR31394:SF1">
    <property type="entry name" value="TRANSMEMBRANE PROTEIN 199"/>
    <property type="match status" value="1"/>
</dbReference>
<feature type="transmembrane region" description="Helical" evidence="6">
    <location>
        <begin position="141"/>
        <end position="162"/>
    </location>
</feature>
<keyword evidence="2 6" id="KW-0812">Transmembrane</keyword>
<keyword evidence="8" id="KW-1185">Reference proteome</keyword>
<dbReference type="Pfam" id="PF11712">
    <property type="entry name" value="Vma12"/>
    <property type="match status" value="1"/>
</dbReference>
<dbReference type="AlphaFoldDB" id="A0A8J5MVB4"/>
<gene>
    <name evidence="7" type="primary">Tmem199-L</name>
    <name evidence="7" type="ORF">Hamer_G024941</name>
</gene>
<evidence type="ECO:0000256" key="2">
    <source>
        <dbReference type="ARBA" id="ARBA00022692"/>
    </source>
</evidence>
<feature type="transmembrane region" description="Helical" evidence="6">
    <location>
        <begin position="168"/>
        <end position="189"/>
    </location>
</feature>
<keyword evidence="3" id="KW-0256">Endoplasmic reticulum</keyword>
<dbReference type="Proteomes" id="UP000747542">
    <property type="component" value="Unassembled WGS sequence"/>
</dbReference>
<evidence type="ECO:0000256" key="4">
    <source>
        <dbReference type="ARBA" id="ARBA00022989"/>
    </source>
</evidence>
<sequence>MDHITVIPSKRFVEILQELQNAFGAPDSIKQKLNEKEDCSERKINLTTHEIKWCHTKMRERGISERVHELLSESEIVLPKYEPPPRNPELEARIQRLRFEQENREYRHMTRSVDASYGQQAANFGDIGKEMKSINKQMVSGAQYLLSIVGTFFAVFIAGGLVTSDYGVRALVATVSAVAVGLAEMFFIIREDLREEDKFEKKK</sequence>
<comment type="subcellular location">
    <subcellularLocation>
        <location evidence="1">Endoplasmic reticulum membrane</location>
        <topology evidence="1">Multi-pass membrane protein</topology>
    </subcellularLocation>
</comment>
<evidence type="ECO:0000256" key="3">
    <source>
        <dbReference type="ARBA" id="ARBA00022824"/>
    </source>
</evidence>
<evidence type="ECO:0000313" key="7">
    <source>
        <dbReference type="EMBL" id="KAG7165263.1"/>
    </source>
</evidence>